<dbReference type="AlphaFoldDB" id="A0A023FD02"/>
<protein>
    <submittedName>
        <fullName evidence="2">Putative secreted protein</fullName>
    </submittedName>
</protein>
<keyword evidence="1" id="KW-0732">Signal</keyword>
<proteinExistence type="evidence at transcript level"/>
<name>A0A023FD02_AMBCJ</name>
<accession>A0A023FD02</accession>
<dbReference type="EMBL" id="GBBK01005749">
    <property type="protein sequence ID" value="JAC18733.1"/>
    <property type="molecule type" value="mRNA"/>
</dbReference>
<sequence length="70" mass="7644">MKAVDISYHIFRIHFIFILQFLLSVASHSPSGTVATLQCESSVVLILLSQCSAAPSCFSCVKAFGFKFLS</sequence>
<reference evidence="2" key="1">
    <citation type="submission" date="2014-03" db="EMBL/GenBank/DDBJ databases">
        <title>The sialotranscriptome of Amblyomma triste, Amblyomma parvum and Amblyomma cajennense ticks, uncovered by 454-based RNA-seq.</title>
        <authorList>
            <person name="Garcia G.R."/>
            <person name="Gardinassi L.G."/>
            <person name="Ribeiro J.M."/>
            <person name="Anatriello E."/>
            <person name="Ferreira B.R."/>
            <person name="Moreira H.N."/>
            <person name="Mafra C."/>
            <person name="Olegario M.M."/>
            <person name="Szabo P.J."/>
            <person name="Miranda-Santos I.K."/>
            <person name="Maruyama S.R."/>
        </authorList>
    </citation>
    <scope>NUCLEOTIDE SEQUENCE</scope>
    <source>
        <strain evidence="2">Uberlandia</strain>
        <tissue evidence="2">Salivary glands</tissue>
    </source>
</reference>
<feature type="chain" id="PRO_5001516405" evidence="1">
    <location>
        <begin position="28"/>
        <end position="70"/>
    </location>
</feature>
<evidence type="ECO:0000313" key="2">
    <source>
        <dbReference type="EMBL" id="JAC18733.1"/>
    </source>
</evidence>
<evidence type="ECO:0000256" key="1">
    <source>
        <dbReference type="SAM" id="SignalP"/>
    </source>
</evidence>
<feature type="signal peptide" evidence="1">
    <location>
        <begin position="1"/>
        <end position="27"/>
    </location>
</feature>
<organism evidence="2">
    <name type="scientific">Amblyomma cajennense</name>
    <name type="common">Cayenne tick</name>
    <name type="synonym">Acarus cajennensis</name>
    <dbReference type="NCBI Taxonomy" id="34607"/>
    <lineage>
        <taxon>Eukaryota</taxon>
        <taxon>Metazoa</taxon>
        <taxon>Ecdysozoa</taxon>
        <taxon>Arthropoda</taxon>
        <taxon>Chelicerata</taxon>
        <taxon>Arachnida</taxon>
        <taxon>Acari</taxon>
        <taxon>Parasitiformes</taxon>
        <taxon>Ixodida</taxon>
        <taxon>Ixodoidea</taxon>
        <taxon>Ixodidae</taxon>
        <taxon>Amblyomminae</taxon>
        <taxon>Amblyomma</taxon>
    </lineage>
</organism>